<sequence length="61" mass="7257">MSWLELKGTLNEAKGRMKQLIGRVFGYDLVFDEGAQDELLGRMQKRLCRCRQQRCQMLDRH</sequence>
<organism evidence="1 2">
    <name type="scientific">Phragmitibacter flavus</name>
    <dbReference type="NCBI Taxonomy" id="2576071"/>
    <lineage>
        <taxon>Bacteria</taxon>
        <taxon>Pseudomonadati</taxon>
        <taxon>Verrucomicrobiota</taxon>
        <taxon>Verrucomicrobiia</taxon>
        <taxon>Verrucomicrobiales</taxon>
        <taxon>Verrucomicrobiaceae</taxon>
        <taxon>Phragmitibacter</taxon>
    </lineage>
</organism>
<dbReference type="SUPFAM" id="SSF69047">
    <property type="entry name" value="Hypothetical protein YjbJ"/>
    <property type="match status" value="1"/>
</dbReference>
<dbReference type="EMBL" id="VAUV01000017">
    <property type="protein sequence ID" value="TLD68997.1"/>
    <property type="molecule type" value="Genomic_DNA"/>
</dbReference>
<reference evidence="1 2" key="1">
    <citation type="submission" date="2019-05" db="EMBL/GenBank/DDBJ databases">
        <title>Verrucobacter flavum gen. nov., sp. nov. a new member of the family Verrucomicrobiaceae.</title>
        <authorList>
            <person name="Szuroczki S."/>
            <person name="Abbaszade G."/>
            <person name="Szabo A."/>
            <person name="Felfoldi T."/>
            <person name="Schumann P."/>
            <person name="Boka K."/>
            <person name="Keki Z."/>
            <person name="Toumi M."/>
            <person name="Toth E."/>
        </authorList>
    </citation>
    <scope>NUCLEOTIDE SEQUENCE [LARGE SCALE GENOMIC DNA]</scope>
    <source>
        <strain evidence="1 2">MG-N-17</strain>
    </source>
</reference>
<dbReference type="OrthoDB" id="9796058at2"/>
<comment type="caution">
    <text evidence="1">The sequence shown here is derived from an EMBL/GenBank/DDBJ whole genome shotgun (WGS) entry which is preliminary data.</text>
</comment>
<dbReference type="Proteomes" id="UP000306196">
    <property type="component" value="Unassembled WGS sequence"/>
</dbReference>
<dbReference type="AlphaFoldDB" id="A0A5R8K9Q4"/>
<keyword evidence="2" id="KW-1185">Reference proteome</keyword>
<accession>A0A5R8K9Q4</accession>
<dbReference type="Gene3D" id="1.10.1470.10">
    <property type="entry name" value="YjbJ"/>
    <property type="match status" value="1"/>
</dbReference>
<gene>
    <name evidence="1" type="ORF">FEM03_20270</name>
</gene>
<dbReference type="InterPro" id="IPR036629">
    <property type="entry name" value="YjbJ_sf"/>
</dbReference>
<proteinExistence type="predicted"/>
<evidence type="ECO:0000313" key="1">
    <source>
        <dbReference type="EMBL" id="TLD68997.1"/>
    </source>
</evidence>
<protein>
    <submittedName>
        <fullName evidence="1">CsbD family protein</fullName>
    </submittedName>
</protein>
<evidence type="ECO:0000313" key="2">
    <source>
        <dbReference type="Proteomes" id="UP000306196"/>
    </source>
</evidence>
<name>A0A5R8K9Q4_9BACT</name>